<dbReference type="EMBL" id="FSRA01000002">
    <property type="protein sequence ID" value="SIO52725.1"/>
    <property type="molecule type" value="Genomic_DNA"/>
</dbReference>
<dbReference type="Proteomes" id="UP000185003">
    <property type="component" value="Unassembled WGS sequence"/>
</dbReference>
<protein>
    <submittedName>
        <fullName evidence="1">Uncharacterized protein</fullName>
    </submittedName>
</protein>
<evidence type="ECO:0000313" key="2">
    <source>
        <dbReference type="Proteomes" id="UP000185003"/>
    </source>
</evidence>
<proteinExistence type="predicted"/>
<dbReference type="STRING" id="536979.SAMN04488055_5284"/>
<gene>
    <name evidence="1" type="ORF">SAMN04488055_5284</name>
</gene>
<organism evidence="1 2">
    <name type="scientific">Chitinophaga niabensis</name>
    <dbReference type="NCBI Taxonomy" id="536979"/>
    <lineage>
        <taxon>Bacteria</taxon>
        <taxon>Pseudomonadati</taxon>
        <taxon>Bacteroidota</taxon>
        <taxon>Chitinophagia</taxon>
        <taxon>Chitinophagales</taxon>
        <taxon>Chitinophagaceae</taxon>
        <taxon>Chitinophaga</taxon>
    </lineage>
</organism>
<dbReference type="OrthoDB" id="9853976at2"/>
<name>A0A1N6K845_9BACT</name>
<dbReference type="RefSeq" id="WP_074242529.1">
    <property type="nucleotide sequence ID" value="NZ_FSRA01000002.1"/>
</dbReference>
<sequence>MFWNKKKRSQAGKYPYRACNIYISEKHQQILFVPFGRADIGLHIEQENVIVDTWPCKFQDLQTNIEEALNRYQLLVPYDKDNLVWHSFDLSKAKTRHSFEADYISLHLSTDTTKEYGSHEKERIRVSAEPNPPDSTYSLTGCSHLTDTRIAQITLDIYDACVKIRS</sequence>
<dbReference type="AlphaFoldDB" id="A0A1N6K845"/>
<reference evidence="1 2" key="1">
    <citation type="submission" date="2016-11" db="EMBL/GenBank/DDBJ databases">
        <authorList>
            <person name="Jaros S."/>
            <person name="Januszkiewicz K."/>
            <person name="Wedrychowicz H."/>
        </authorList>
    </citation>
    <scope>NUCLEOTIDE SEQUENCE [LARGE SCALE GENOMIC DNA]</scope>
    <source>
        <strain evidence="1 2">DSM 24787</strain>
    </source>
</reference>
<accession>A0A1N6K845</accession>
<evidence type="ECO:0000313" key="1">
    <source>
        <dbReference type="EMBL" id="SIO52725.1"/>
    </source>
</evidence>
<keyword evidence="2" id="KW-1185">Reference proteome</keyword>